<sequence>MNDLADPNGTPTPVGRDRRRHSLRTAVVLALACGVVAAAVVLWWPRTMVVRVVDQPPEVVYADGSAHFAVLTHVRAPIAAVRPSQDVSSAVNHYAVVLGRDPGGSYGHRVRLDATGMDPTELTVEWTADGVWLSYPSGHRVFVPATHFTGGR</sequence>
<evidence type="ECO:0000256" key="1">
    <source>
        <dbReference type="SAM" id="Phobius"/>
    </source>
</evidence>
<protein>
    <submittedName>
        <fullName evidence="2">Uncharacterized protein</fullName>
    </submittedName>
</protein>
<organism evidence="2 3">
    <name type="scientific">Micromonospora echinospora</name>
    <name type="common">Micromonospora purpurea</name>
    <dbReference type="NCBI Taxonomy" id="1877"/>
    <lineage>
        <taxon>Bacteria</taxon>
        <taxon>Bacillati</taxon>
        <taxon>Actinomycetota</taxon>
        <taxon>Actinomycetes</taxon>
        <taxon>Micromonosporales</taxon>
        <taxon>Micromonosporaceae</taxon>
        <taxon>Micromonospora</taxon>
    </lineage>
</organism>
<dbReference type="InParanoid" id="A0A1C4W900"/>
<keyword evidence="3" id="KW-1185">Reference proteome</keyword>
<name>A0A1C4W900_MICEC</name>
<accession>A0A1C4W900</accession>
<dbReference type="OrthoDB" id="4236693at2"/>
<keyword evidence="1" id="KW-0472">Membrane</keyword>
<dbReference type="AlphaFoldDB" id="A0A1C4W900"/>
<evidence type="ECO:0000313" key="3">
    <source>
        <dbReference type="Proteomes" id="UP000198253"/>
    </source>
</evidence>
<evidence type="ECO:0000313" key="2">
    <source>
        <dbReference type="EMBL" id="SCE92461.1"/>
    </source>
</evidence>
<dbReference type="EMBL" id="LT607413">
    <property type="protein sequence ID" value="SCE92461.1"/>
    <property type="molecule type" value="Genomic_DNA"/>
</dbReference>
<reference evidence="3" key="1">
    <citation type="submission" date="2016-06" db="EMBL/GenBank/DDBJ databases">
        <authorList>
            <person name="Varghese N."/>
            <person name="Submissions Spin"/>
        </authorList>
    </citation>
    <scope>NUCLEOTIDE SEQUENCE [LARGE SCALE GENOMIC DNA]</scope>
    <source>
        <strain evidence="3">DSM 43816</strain>
    </source>
</reference>
<keyword evidence="1" id="KW-1133">Transmembrane helix</keyword>
<dbReference type="RefSeq" id="WP_088981354.1">
    <property type="nucleotide sequence ID" value="NZ_LT607413.1"/>
</dbReference>
<feature type="transmembrane region" description="Helical" evidence="1">
    <location>
        <begin position="26"/>
        <end position="44"/>
    </location>
</feature>
<proteinExistence type="predicted"/>
<gene>
    <name evidence="2" type="ORF">GA0070618_1954</name>
</gene>
<dbReference type="Proteomes" id="UP000198253">
    <property type="component" value="Chromosome I"/>
</dbReference>
<keyword evidence="1" id="KW-0812">Transmembrane</keyword>